<dbReference type="HOGENOM" id="CLU_077168_1_0_1"/>
<evidence type="ECO:0000256" key="2">
    <source>
        <dbReference type="ARBA" id="ARBA00008420"/>
    </source>
</evidence>
<evidence type="ECO:0000256" key="7">
    <source>
        <dbReference type="ARBA" id="ARBA00048090"/>
    </source>
</evidence>
<keyword evidence="5 8" id="KW-0418">Kinase</keyword>
<reference evidence="9" key="3">
    <citation type="submission" date="2025-09" db="UniProtKB">
        <authorList>
            <consortium name="Ensembl"/>
        </authorList>
    </citation>
    <scope>IDENTIFICATION</scope>
</reference>
<dbReference type="SUPFAM" id="SSF52540">
    <property type="entry name" value="P-loop containing nucleoside triphosphate hydrolases"/>
    <property type="match status" value="1"/>
</dbReference>
<dbReference type="EC" id="2.7.1.12" evidence="8"/>
<dbReference type="GeneTree" id="ENSGT00390000003364"/>
<organism evidence="9 10">
    <name type="scientific">Lepisosteus oculatus</name>
    <name type="common">Spotted gar</name>
    <dbReference type="NCBI Taxonomy" id="7918"/>
    <lineage>
        <taxon>Eukaryota</taxon>
        <taxon>Metazoa</taxon>
        <taxon>Chordata</taxon>
        <taxon>Craniata</taxon>
        <taxon>Vertebrata</taxon>
        <taxon>Euteleostomi</taxon>
        <taxon>Actinopterygii</taxon>
        <taxon>Neopterygii</taxon>
        <taxon>Holostei</taxon>
        <taxon>Semionotiformes</taxon>
        <taxon>Lepisosteidae</taxon>
        <taxon>Lepisosteus</taxon>
    </lineage>
</organism>
<dbReference type="GO" id="GO:0046316">
    <property type="term" value="F:gluconokinase activity"/>
    <property type="evidence" value="ECO:0000318"/>
    <property type="project" value="GO_Central"/>
</dbReference>
<keyword evidence="3 8" id="KW-0808">Transferase</keyword>
<evidence type="ECO:0000256" key="1">
    <source>
        <dbReference type="ARBA" id="ARBA00004875"/>
    </source>
</evidence>
<evidence type="ECO:0000256" key="4">
    <source>
        <dbReference type="ARBA" id="ARBA00022741"/>
    </source>
</evidence>
<dbReference type="eggNOG" id="KOG3354">
    <property type="taxonomic scope" value="Eukaryota"/>
</dbReference>
<keyword evidence="4 8" id="KW-0547">Nucleotide-binding</keyword>
<dbReference type="EMBL" id="AHAT01012659">
    <property type="status" value="NOT_ANNOTATED_CDS"/>
    <property type="molecule type" value="Genomic_DNA"/>
</dbReference>
<dbReference type="GO" id="GO:0005975">
    <property type="term" value="P:carbohydrate metabolic process"/>
    <property type="evidence" value="ECO:0007669"/>
    <property type="project" value="InterPro"/>
</dbReference>
<protein>
    <recommendedName>
        <fullName evidence="8">Gluconokinase</fullName>
        <ecNumber evidence="8">2.7.1.12</ecNumber>
    </recommendedName>
</protein>
<keyword evidence="10" id="KW-1185">Reference proteome</keyword>
<dbReference type="InterPro" id="IPR006001">
    <property type="entry name" value="Therm_gnt_kin"/>
</dbReference>
<dbReference type="CDD" id="cd02021">
    <property type="entry name" value="GntK"/>
    <property type="match status" value="1"/>
</dbReference>
<evidence type="ECO:0000256" key="8">
    <source>
        <dbReference type="RuleBase" id="RU363066"/>
    </source>
</evidence>
<dbReference type="Gene3D" id="3.40.50.300">
    <property type="entry name" value="P-loop containing nucleotide triphosphate hydrolases"/>
    <property type="match status" value="1"/>
</dbReference>
<evidence type="ECO:0000313" key="9">
    <source>
        <dbReference type="Ensembl" id="ENSLOCP00000002508.1"/>
    </source>
</evidence>
<evidence type="ECO:0000313" key="10">
    <source>
        <dbReference type="Proteomes" id="UP000018468"/>
    </source>
</evidence>
<dbReference type="PANTHER" id="PTHR43442">
    <property type="entry name" value="GLUCONOKINASE-RELATED"/>
    <property type="match status" value="1"/>
</dbReference>
<dbReference type="GO" id="GO:0005524">
    <property type="term" value="F:ATP binding"/>
    <property type="evidence" value="ECO:0007669"/>
    <property type="project" value="UniProtKB-KW"/>
</dbReference>
<dbReference type="InterPro" id="IPR027417">
    <property type="entry name" value="P-loop_NTPase"/>
</dbReference>
<dbReference type="Bgee" id="ENSLOCG00000002152">
    <property type="expression patterns" value="Expressed in muscle tissue and 13 other cell types or tissues"/>
</dbReference>
<accession>W5M2A0</accession>
<dbReference type="InParanoid" id="W5M2A0"/>
<keyword evidence="6 8" id="KW-0067">ATP-binding</keyword>
<evidence type="ECO:0000256" key="5">
    <source>
        <dbReference type="ARBA" id="ARBA00022777"/>
    </source>
</evidence>
<dbReference type="OMA" id="YEGDDYH"/>
<dbReference type="InterPro" id="IPR031322">
    <property type="entry name" value="Shikimate/glucono_kinase"/>
</dbReference>
<dbReference type="NCBIfam" id="TIGR01313">
    <property type="entry name" value="therm_gnt_kin"/>
    <property type="match status" value="1"/>
</dbReference>
<dbReference type="UniPathway" id="UPA00792"/>
<comment type="catalytic activity">
    <reaction evidence="7 8">
        <text>D-gluconate + ATP = 6-phospho-D-gluconate + ADP + H(+)</text>
        <dbReference type="Rhea" id="RHEA:19433"/>
        <dbReference type="ChEBI" id="CHEBI:15378"/>
        <dbReference type="ChEBI" id="CHEBI:18391"/>
        <dbReference type="ChEBI" id="CHEBI:30616"/>
        <dbReference type="ChEBI" id="CHEBI:58759"/>
        <dbReference type="ChEBI" id="CHEBI:456216"/>
        <dbReference type="EC" id="2.7.1.12"/>
    </reaction>
</comment>
<comment type="pathway">
    <text evidence="1 8">Carbohydrate acid metabolism; D-gluconate degradation.</text>
</comment>
<sequence>MILVLMGVCGCGKSTVGASLANKLGWTFFDGDDYHPKENRDKMANGIPLTDQDRIPWLLILHDIILRELSGGKHAIMACSALKKFYRELLVFGSDILHLNPSELQHDLAKEILFVYLHGSMELICKRMAARKGHFMAASLIQSQFDILEPPSEDENSITVDIDSGIQEITAEIDSHTQFNKSSLITILVHI</sequence>
<dbReference type="Pfam" id="PF01202">
    <property type="entry name" value="SKI"/>
    <property type="match status" value="1"/>
</dbReference>
<evidence type="ECO:0000256" key="3">
    <source>
        <dbReference type="ARBA" id="ARBA00022679"/>
    </source>
</evidence>
<dbReference type="AlphaFoldDB" id="W5M2A0"/>
<dbReference type="STRING" id="7918.ENSLOCP00000002508"/>
<reference evidence="9" key="2">
    <citation type="submission" date="2025-08" db="UniProtKB">
        <authorList>
            <consortium name="Ensembl"/>
        </authorList>
    </citation>
    <scope>IDENTIFICATION</scope>
</reference>
<dbReference type="PANTHER" id="PTHR43442:SF3">
    <property type="entry name" value="GLUCONOKINASE-RELATED"/>
    <property type="match status" value="1"/>
</dbReference>
<reference evidence="10" key="1">
    <citation type="submission" date="2011-12" db="EMBL/GenBank/DDBJ databases">
        <title>The Draft Genome of Lepisosteus oculatus.</title>
        <authorList>
            <consortium name="The Broad Institute Genome Assembly &amp; Analysis Group"/>
            <consortium name="Computational R&amp;D Group"/>
            <consortium name="and Sequencing Platform"/>
            <person name="Di Palma F."/>
            <person name="Alfoldi J."/>
            <person name="Johnson J."/>
            <person name="Berlin A."/>
            <person name="Gnerre S."/>
            <person name="Jaffe D."/>
            <person name="MacCallum I."/>
            <person name="Young S."/>
            <person name="Walker B.J."/>
            <person name="Lander E.S."/>
            <person name="Lindblad-Toh K."/>
        </authorList>
    </citation>
    <scope>NUCLEOTIDE SEQUENCE [LARGE SCALE GENOMIC DNA]</scope>
</reference>
<dbReference type="FunFam" id="3.40.50.300:FF:000522">
    <property type="entry name" value="Gluconokinase"/>
    <property type="match status" value="1"/>
</dbReference>
<dbReference type="Ensembl" id="ENSLOCT00000002515.1">
    <property type="protein sequence ID" value="ENSLOCP00000002508.1"/>
    <property type="gene ID" value="ENSLOCG00000002152.1"/>
</dbReference>
<proteinExistence type="inferred from homology"/>
<comment type="similarity">
    <text evidence="2 8">Belongs to the gluconokinase GntK/GntV family.</text>
</comment>
<name>W5M2A0_LEPOC</name>
<evidence type="ECO:0000256" key="6">
    <source>
        <dbReference type="ARBA" id="ARBA00022840"/>
    </source>
</evidence>
<dbReference type="Proteomes" id="UP000018468">
    <property type="component" value="Linkage group LG2"/>
</dbReference>